<evidence type="ECO:0000313" key="2">
    <source>
        <dbReference type="EMBL" id="TDB67342.1"/>
    </source>
</evidence>
<accession>A0A4R4KK92</accession>
<evidence type="ECO:0000313" key="3">
    <source>
        <dbReference type="Proteomes" id="UP000295706"/>
    </source>
</evidence>
<dbReference type="InterPro" id="IPR036034">
    <property type="entry name" value="PDZ_sf"/>
</dbReference>
<protein>
    <submittedName>
        <fullName evidence="2">M61 family peptidase</fullName>
    </submittedName>
</protein>
<dbReference type="Pfam" id="PF13180">
    <property type="entry name" value="PDZ_2"/>
    <property type="match status" value="1"/>
</dbReference>
<dbReference type="AlphaFoldDB" id="A0A4R4KK92"/>
<dbReference type="EMBL" id="SMJU01000003">
    <property type="protein sequence ID" value="TDB67342.1"/>
    <property type="molecule type" value="Genomic_DNA"/>
</dbReference>
<feature type="domain" description="PDZ" evidence="1">
    <location>
        <begin position="489"/>
        <end position="560"/>
    </location>
</feature>
<organism evidence="2 3">
    <name type="scientific">Arundinibacter roseus</name>
    <dbReference type="NCBI Taxonomy" id="2070510"/>
    <lineage>
        <taxon>Bacteria</taxon>
        <taxon>Pseudomonadati</taxon>
        <taxon>Bacteroidota</taxon>
        <taxon>Cytophagia</taxon>
        <taxon>Cytophagales</taxon>
        <taxon>Spirosomataceae</taxon>
        <taxon>Arundinibacter</taxon>
    </lineage>
</organism>
<dbReference type="InterPro" id="IPR027268">
    <property type="entry name" value="Peptidase_M4/M1_CTD_sf"/>
</dbReference>
<dbReference type="Proteomes" id="UP000295706">
    <property type="component" value="Unassembled WGS sequence"/>
</dbReference>
<name>A0A4R4KK92_9BACT</name>
<dbReference type="PIRSF" id="PIRSF016493">
    <property type="entry name" value="Glycyl_aminpptds"/>
    <property type="match status" value="1"/>
</dbReference>
<dbReference type="InterPro" id="IPR001478">
    <property type="entry name" value="PDZ"/>
</dbReference>
<dbReference type="Pfam" id="PF05299">
    <property type="entry name" value="Peptidase_M61"/>
    <property type="match status" value="1"/>
</dbReference>
<comment type="caution">
    <text evidence="2">The sequence shown here is derived from an EMBL/GenBank/DDBJ whole genome shotgun (WGS) entry which is preliminary data.</text>
</comment>
<reference evidence="2 3" key="1">
    <citation type="submission" date="2019-02" db="EMBL/GenBank/DDBJ databases">
        <title>Arundinibacter roseus gen. nov., sp. nov., a new member of the family Cytophagaceae.</title>
        <authorList>
            <person name="Szuroczki S."/>
            <person name="Khayer B."/>
            <person name="Sproer C."/>
            <person name="Toumi M."/>
            <person name="Szabo A."/>
            <person name="Felfoldi T."/>
            <person name="Schumann P."/>
            <person name="Toth E."/>
        </authorList>
    </citation>
    <scope>NUCLEOTIDE SEQUENCE [LARGE SCALE GENOMIC DNA]</scope>
    <source>
        <strain evidence="2 3">DMA-k-7a</strain>
    </source>
</reference>
<dbReference type="InterPro" id="IPR040756">
    <property type="entry name" value="Peptidase_M61_N"/>
</dbReference>
<evidence type="ECO:0000259" key="1">
    <source>
        <dbReference type="SMART" id="SM00228"/>
    </source>
</evidence>
<proteinExistence type="predicted"/>
<dbReference type="Gene3D" id="1.10.390.10">
    <property type="entry name" value="Neutral Protease Domain 2"/>
    <property type="match status" value="1"/>
</dbReference>
<dbReference type="SMART" id="SM00228">
    <property type="entry name" value="PDZ"/>
    <property type="match status" value="1"/>
</dbReference>
<dbReference type="SUPFAM" id="SSF55486">
    <property type="entry name" value="Metalloproteases ('zincins'), catalytic domain"/>
    <property type="match status" value="1"/>
</dbReference>
<dbReference type="InterPro" id="IPR024191">
    <property type="entry name" value="Peptidase_M61"/>
</dbReference>
<sequence length="598" mass="67134">MNYLFLFCIALTSVCAQTYHDYQISFPQAVHHEAQIAATFTGLEDKTLELRMSRTSPGRYAIHEFAKNVYNLKATDENGKSLTVTRPNPYQWDISGHHGTVRVSYTLFANRGDGTYSQIDETHAHLNIPATFLYAPKYPQRPVRVKFDVRQDLKWKVATQLKDLGNNVFMAPDLDYFMDSPTEISNFSLREFTETSNGKSYSIRFALHHGGTEAELDTYIAQVRRIVQQEKSVYGELPDFDFGQYTFLACYLGHVSGDGMEHRNSTVLTSTRSLKDGGMKGNASTVSHEFFHCWNVERIRPKSLQPFDYTEANMSGELWFAEGFTQYYTSLILRRAGIITSQEYVEGLSGSLNYVWNSPARAFFTPIEMSYQAPFVDAATSLDPVNRENTFISYYTYGSVLGLALDLSLRNLDNGLSLDGFMQAVWQTYGKHEQPYTVRDLQLALETYAGKEFGQSFFSTYIFASNMPDYKRLLAGVGVDFAQKDASRAALGVSLQVQNEAATLVSHPTQGSAAYAAGLTKGDRIVSLGYKPIAPGTTAEKLLAEFKVGETVEVGYERFGKKQTTSLTFQADPSYRTSLQVSPSAAAQKKQKEWLEEK</sequence>
<dbReference type="Gene3D" id="2.60.40.3650">
    <property type="match status" value="1"/>
</dbReference>
<dbReference type="InterPro" id="IPR007963">
    <property type="entry name" value="Peptidase_M61_catalytic"/>
</dbReference>
<dbReference type="Gene3D" id="2.30.42.10">
    <property type="match status" value="1"/>
</dbReference>
<dbReference type="OrthoDB" id="9778516at2"/>
<dbReference type="RefSeq" id="WP_132115228.1">
    <property type="nucleotide sequence ID" value="NZ_SMJU01000003.1"/>
</dbReference>
<dbReference type="SUPFAM" id="SSF50156">
    <property type="entry name" value="PDZ domain-like"/>
    <property type="match status" value="1"/>
</dbReference>
<gene>
    <name evidence="2" type="ORF">EZE20_05165</name>
</gene>
<dbReference type="Pfam" id="PF17899">
    <property type="entry name" value="Peptidase_M61_N"/>
    <property type="match status" value="1"/>
</dbReference>
<keyword evidence="3" id="KW-1185">Reference proteome</keyword>